<reference evidence="17" key="3">
    <citation type="submission" date="2018-08" db="UniProtKB">
        <authorList>
            <consortium name="EnsemblPlants"/>
        </authorList>
    </citation>
    <scope>IDENTIFICATION</scope>
    <source>
        <strain evidence="17">cv. Bd21</strain>
    </source>
</reference>
<proteinExistence type="inferred from homology"/>
<evidence type="ECO:0000256" key="2">
    <source>
        <dbReference type="ARBA" id="ARBA00004906"/>
    </source>
</evidence>
<feature type="domain" description="RING-type" evidence="15">
    <location>
        <begin position="98"/>
        <end position="140"/>
    </location>
</feature>
<evidence type="ECO:0000256" key="3">
    <source>
        <dbReference type="ARBA" id="ARBA00022679"/>
    </source>
</evidence>
<keyword evidence="10 14" id="KW-0472">Membrane</keyword>
<dbReference type="STRING" id="15368.A0A0Q3NHN3"/>
<dbReference type="RefSeq" id="XP_010229727.1">
    <property type="nucleotide sequence ID" value="XM_010231425.3"/>
</dbReference>
<evidence type="ECO:0000256" key="11">
    <source>
        <dbReference type="ARBA" id="ARBA00024209"/>
    </source>
</evidence>
<dbReference type="Proteomes" id="UP000008810">
    <property type="component" value="Chromosome 1"/>
</dbReference>
<dbReference type="Gene3D" id="3.30.40.10">
    <property type="entry name" value="Zinc/RING finger domain, C3HC4 (zinc finger)"/>
    <property type="match status" value="1"/>
</dbReference>
<dbReference type="OrthoDB" id="8062037at2759"/>
<evidence type="ECO:0000256" key="14">
    <source>
        <dbReference type="SAM" id="Phobius"/>
    </source>
</evidence>
<evidence type="ECO:0000313" key="16">
    <source>
        <dbReference type="EMBL" id="KQK16926.1"/>
    </source>
</evidence>
<keyword evidence="8" id="KW-0862">Zinc</keyword>
<evidence type="ECO:0000256" key="13">
    <source>
        <dbReference type="SAM" id="MobiDB-lite"/>
    </source>
</evidence>
<keyword evidence="9 14" id="KW-1133">Transmembrane helix</keyword>
<dbReference type="InterPro" id="IPR013083">
    <property type="entry name" value="Znf_RING/FYVE/PHD"/>
</dbReference>
<reference evidence="16 17" key="1">
    <citation type="journal article" date="2010" name="Nature">
        <title>Genome sequencing and analysis of the model grass Brachypodium distachyon.</title>
        <authorList>
            <consortium name="International Brachypodium Initiative"/>
        </authorList>
    </citation>
    <scope>NUCLEOTIDE SEQUENCE [LARGE SCALE GENOMIC DNA]</scope>
    <source>
        <strain evidence="16 17">Bd21</strain>
    </source>
</reference>
<organism evidence="16">
    <name type="scientific">Brachypodium distachyon</name>
    <name type="common">Purple false brome</name>
    <name type="synonym">Trachynia distachya</name>
    <dbReference type="NCBI Taxonomy" id="15368"/>
    <lineage>
        <taxon>Eukaryota</taxon>
        <taxon>Viridiplantae</taxon>
        <taxon>Streptophyta</taxon>
        <taxon>Embryophyta</taxon>
        <taxon>Tracheophyta</taxon>
        <taxon>Spermatophyta</taxon>
        <taxon>Magnoliopsida</taxon>
        <taxon>Liliopsida</taxon>
        <taxon>Poales</taxon>
        <taxon>Poaceae</taxon>
        <taxon>BOP clade</taxon>
        <taxon>Pooideae</taxon>
        <taxon>Stipodae</taxon>
        <taxon>Brachypodieae</taxon>
        <taxon>Brachypodium</taxon>
    </lineage>
</organism>
<dbReference type="EnsemblPlants" id="KQK16926">
    <property type="protein sequence ID" value="KQK16926"/>
    <property type="gene ID" value="BRADI_1g31456v3"/>
</dbReference>
<evidence type="ECO:0000256" key="10">
    <source>
        <dbReference type="ARBA" id="ARBA00023136"/>
    </source>
</evidence>
<comment type="subcellular location">
    <subcellularLocation>
        <location evidence="1">Membrane</location>
        <topology evidence="1">Single-pass membrane protein</topology>
    </subcellularLocation>
</comment>
<dbReference type="EMBL" id="CM000880">
    <property type="protein sequence ID" value="KQK16926.1"/>
    <property type="molecule type" value="Genomic_DNA"/>
</dbReference>
<reference evidence="16" key="2">
    <citation type="submission" date="2017-06" db="EMBL/GenBank/DDBJ databases">
        <title>WGS assembly of Brachypodium distachyon.</title>
        <authorList>
            <consortium name="The International Brachypodium Initiative"/>
            <person name="Lucas S."/>
            <person name="Harmon-Smith M."/>
            <person name="Lail K."/>
            <person name="Tice H."/>
            <person name="Grimwood J."/>
            <person name="Bruce D."/>
            <person name="Barry K."/>
            <person name="Shu S."/>
            <person name="Lindquist E."/>
            <person name="Wang M."/>
            <person name="Pitluck S."/>
            <person name="Vogel J.P."/>
            <person name="Garvin D.F."/>
            <person name="Mockler T.C."/>
            <person name="Schmutz J."/>
            <person name="Rokhsar D."/>
            <person name="Bevan M.W."/>
        </authorList>
    </citation>
    <scope>NUCLEOTIDE SEQUENCE</scope>
    <source>
        <strain evidence="16">Bd21</strain>
    </source>
</reference>
<dbReference type="AlphaFoldDB" id="A0A0Q3NHN3"/>
<dbReference type="GO" id="GO:0008270">
    <property type="term" value="F:zinc ion binding"/>
    <property type="evidence" value="ECO:0007669"/>
    <property type="project" value="UniProtKB-KW"/>
</dbReference>
<dbReference type="PANTHER" id="PTHR45768:SF34">
    <property type="entry name" value="RING-H2 FINGER PROTEIN ATL64"/>
    <property type="match status" value="1"/>
</dbReference>
<dbReference type="PROSITE" id="PS50089">
    <property type="entry name" value="ZF_RING_2"/>
    <property type="match status" value="1"/>
</dbReference>
<keyword evidence="4 14" id="KW-0812">Transmembrane</keyword>
<dbReference type="Gramene" id="KQK16926">
    <property type="protein sequence ID" value="KQK16926"/>
    <property type="gene ID" value="BRADI_1g31456v3"/>
</dbReference>
<feature type="transmembrane region" description="Helical" evidence="14">
    <location>
        <begin position="6"/>
        <end position="27"/>
    </location>
</feature>
<dbReference type="SUPFAM" id="SSF57850">
    <property type="entry name" value="RING/U-box"/>
    <property type="match status" value="1"/>
</dbReference>
<dbReference type="CDD" id="cd16461">
    <property type="entry name" value="RING-H2_EL5-like"/>
    <property type="match status" value="1"/>
</dbReference>
<evidence type="ECO:0000313" key="17">
    <source>
        <dbReference type="EnsemblPlants" id="KQK16926"/>
    </source>
</evidence>
<evidence type="ECO:0000256" key="6">
    <source>
        <dbReference type="ARBA" id="ARBA00022771"/>
    </source>
</evidence>
<evidence type="ECO:0000256" key="8">
    <source>
        <dbReference type="ARBA" id="ARBA00022833"/>
    </source>
</evidence>
<keyword evidence="18" id="KW-1185">Reference proteome</keyword>
<dbReference type="KEGG" id="bdi:104582095"/>
<dbReference type="Pfam" id="PF13639">
    <property type="entry name" value="zf-RING_2"/>
    <property type="match status" value="1"/>
</dbReference>
<keyword evidence="5" id="KW-0479">Metal-binding</keyword>
<keyword evidence="7" id="KW-0833">Ubl conjugation pathway</keyword>
<dbReference type="PANTHER" id="PTHR45768">
    <property type="entry name" value="E3 UBIQUITIN-PROTEIN LIGASE RNF13-LIKE"/>
    <property type="match status" value="1"/>
</dbReference>
<feature type="region of interest" description="Disordered" evidence="13">
    <location>
        <begin position="159"/>
        <end position="181"/>
    </location>
</feature>
<protein>
    <recommendedName>
        <fullName evidence="15">RING-type domain-containing protein</fullName>
    </recommendedName>
</protein>
<keyword evidence="3" id="KW-0808">Transferase</keyword>
<evidence type="ECO:0000256" key="9">
    <source>
        <dbReference type="ARBA" id="ARBA00022989"/>
    </source>
</evidence>
<comment type="similarity">
    <text evidence="11">Belongs to the RING-type zinc finger family. ATL subfamily.</text>
</comment>
<gene>
    <name evidence="17" type="primary">LOC104582095</name>
    <name evidence="16" type="ORF">BRADI_1g31456v3</name>
</gene>
<sequence length="190" mass="19504">MDAAGVVGAAYMLVTLLGIFGTLVFFLNRCAGAGAGAAEPVPAEAEAGPGRTQGGLLPFYVFLRAVQSSLQIMRPPAGLSDSAIAALPLAKVAQAAECAVCLGELAMGEAARLLPLCRHRFHVECVDTWLRSRANCPVCRQTVNDVNAQPAAQAEGPVVLPPALPQADGRGPLAQAPDGGEGHISLQVLD</sequence>
<evidence type="ECO:0000256" key="12">
    <source>
        <dbReference type="PROSITE-ProRule" id="PRU00175"/>
    </source>
</evidence>
<dbReference type="GeneID" id="104582095"/>
<evidence type="ECO:0000313" key="18">
    <source>
        <dbReference type="Proteomes" id="UP000008810"/>
    </source>
</evidence>
<accession>A0A0Q3NHN3</accession>
<name>A0A0Q3NHN3_BRADI</name>
<evidence type="ECO:0000256" key="4">
    <source>
        <dbReference type="ARBA" id="ARBA00022692"/>
    </source>
</evidence>
<evidence type="ECO:0000256" key="7">
    <source>
        <dbReference type="ARBA" id="ARBA00022786"/>
    </source>
</evidence>
<keyword evidence="6 12" id="KW-0863">Zinc-finger</keyword>
<evidence type="ECO:0000256" key="1">
    <source>
        <dbReference type="ARBA" id="ARBA00004167"/>
    </source>
</evidence>
<evidence type="ECO:0000259" key="15">
    <source>
        <dbReference type="PROSITE" id="PS50089"/>
    </source>
</evidence>
<dbReference type="InterPro" id="IPR001841">
    <property type="entry name" value="Znf_RING"/>
</dbReference>
<comment type="pathway">
    <text evidence="2">Protein modification; protein ubiquitination.</text>
</comment>
<dbReference type="SMART" id="SM00184">
    <property type="entry name" value="RING"/>
    <property type="match status" value="1"/>
</dbReference>
<evidence type="ECO:0000256" key="5">
    <source>
        <dbReference type="ARBA" id="ARBA00022723"/>
    </source>
</evidence>
<dbReference type="GO" id="GO:0016740">
    <property type="term" value="F:transferase activity"/>
    <property type="evidence" value="ECO:0007669"/>
    <property type="project" value="UniProtKB-KW"/>
</dbReference>
<dbReference type="GO" id="GO:0016020">
    <property type="term" value="C:membrane"/>
    <property type="evidence" value="ECO:0007669"/>
    <property type="project" value="UniProtKB-SubCell"/>
</dbReference>